<evidence type="ECO:0000259" key="15">
    <source>
        <dbReference type="Pfam" id="PF02776"/>
    </source>
</evidence>
<evidence type="ECO:0000256" key="2">
    <source>
        <dbReference type="ARBA" id="ARBA00005025"/>
    </source>
</evidence>
<dbReference type="SUPFAM" id="SSF52467">
    <property type="entry name" value="DHS-like NAD/FAD-binding domain"/>
    <property type="match status" value="1"/>
</dbReference>
<evidence type="ECO:0000256" key="11">
    <source>
        <dbReference type="ARBA" id="ARBA00048670"/>
    </source>
</evidence>
<evidence type="ECO:0000256" key="7">
    <source>
        <dbReference type="ARBA" id="ARBA00022723"/>
    </source>
</evidence>
<evidence type="ECO:0000256" key="4">
    <source>
        <dbReference type="ARBA" id="ARBA00013145"/>
    </source>
</evidence>
<evidence type="ECO:0000256" key="5">
    <source>
        <dbReference type="ARBA" id="ARBA00022605"/>
    </source>
</evidence>
<comment type="pathway">
    <text evidence="1 12">Amino-acid biosynthesis; L-isoleucine biosynthesis; L-isoleucine from 2-oxobutanoate: step 1/4.</text>
</comment>
<dbReference type="CDD" id="cd02015">
    <property type="entry name" value="TPP_AHAS"/>
    <property type="match status" value="1"/>
</dbReference>
<evidence type="ECO:0000256" key="8">
    <source>
        <dbReference type="ARBA" id="ARBA00022842"/>
    </source>
</evidence>
<dbReference type="InterPro" id="IPR012001">
    <property type="entry name" value="Thiamin_PyroP_enz_TPP-bd_dom"/>
</dbReference>
<comment type="similarity">
    <text evidence="3 12">Belongs to the TPP enzyme family.</text>
</comment>
<comment type="catalytic activity">
    <reaction evidence="11 12">
        <text>2 pyruvate + H(+) = (2S)-2-acetolactate + CO2</text>
        <dbReference type="Rhea" id="RHEA:25249"/>
        <dbReference type="ChEBI" id="CHEBI:15361"/>
        <dbReference type="ChEBI" id="CHEBI:15378"/>
        <dbReference type="ChEBI" id="CHEBI:16526"/>
        <dbReference type="ChEBI" id="CHEBI:58476"/>
        <dbReference type="EC" id="2.2.1.6"/>
    </reaction>
</comment>
<evidence type="ECO:0000256" key="3">
    <source>
        <dbReference type="ARBA" id="ARBA00007812"/>
    </source>
</evidence>
<dbReference type="Gene3D" id="3.40.50.1220">
    <property type="entry name" value="TPP-binding domain"/>
    <property type="match status" value="1"/>
</dbReference>
<evidence type="ECO:0000313" key="17">
    <source>
        <dbReference type="Proteomes" id="UP000298460"/>
    </source>
</evidence>
<protein>
    <recommendedName>
        <fullName evidence="4 12">Acetolactate synthase</fullName>
        <ecNumber evidence="4 12">2.2.1.6</ecNumber>
    </recommendedName>
</protein>
<keyword evidence="10 12" id="KW-0100">Branched-chain amino acid biosynthesis</keyword>
<dbReference type="Pfam" id="PF02776">
    <property type="entry name" value="TPP_enzyme_N"/>
    <property type="match status" value="1"/>
</dbReference>
<evidence type="ECO:0000256" key="10">
    <source>
        <dbReference type="ARBA" id="ARBA00023304"/>
    </source>
</evidence>
<evidence type="ECO:0000256" key="12">
    <source>
        <dbReference type="RuleBase" id="RU003591"/>
    </source>
</evidence>
<dbReference type="InterPro" id="IPR039368">
    <property type="entry name" value="AHAS_TPP"/>
</dbReference>
<comment type="cofactor">
    <cofactor evidence="12">
        <name>Mg(2+)</name>
        <dbReference type="ChEBI" id="CHEBI:18420"/>
    </cofactor>
    <text evidence="12">Binds 1 Mg(2+) ion per subunit.</text>
</comment>
<dbReference type="InterPro" id="IPR029035">
    <property type="entry name" value="DHS-like_NAD/FAD-binding_dom"/>
</dbReference>
<keyword evidence="9 12" id="KW-0786">Thiamine pyrophosphate</keyword>
<dbReference type="GO" id="GO:0050660">
    <property type="term" value="F:flavin adenine dinucleotide binding"/>
    <property type="evidence" value="ECO:0007669"/>
    <property type="project" value="InterPro"/>
</dbReference>
<evidence type="ECO:0000259" key="13">
    <source>
        <dbReference type="Pfam" id="PF00205"/>
    </source>
</evidence>
<accession>A0A4Z0QZZ9</accession>
<keyword evidence="8 12" id="KW-0460">Magnesium</keyword>
<evidence type="ECO:0000259" key="14">
    <source>
        <dbReference type="Pfam" id="PF02775"/>
    </source>
</evidence>
<dbReference type="UniPathway" id="UPA00049">
    <property type="reaction ID" value="UER00059"/>
</dbReference>
<dbReference type="Pfam" id="PF00205">
    <property type="entry name" value="TPP_enzyme_M"/>
    <property type="match status" value="1"/>
</dbReference>
<dbReference type="Pfam" id="PF02775">
    <property type="entry name" value="TPP_enzyme_C"/>
    <property type="match status" value="1"/>
</dbReference>
<dbReference type="InterPro" id="IPR012000">
    <property type="entry name" value="Thiamin_PyroP_enz_cen_dom"/>
</dbReference>
<dbReference type="GO" id="GO:0009097">
    <property type="term" value="P:isoleucine biosynthetic process"/>
    <property type="evidence" value="ECO:0007669"/>
    <property type="project" value="UniProtKB-UniPathway"/>
</dbReference>
<dbReference type="CDD" id="cd07035">
    <property type="entry name" value="TPP_PYR_POX_like"/>
    <property type="match status" value="1"/>
</dbReference>
<dbReference type="FunFam" id="3.40.50.1220:FF:000008">
    <property type="entry name" value="Acetolactate synthase"/>
    <property type="match status" value="1"/>
</dbReference>
<dbReference type="Proteomes" id="UP000298460">
    <property type="component" value="Unassembled WGS sequence"/>
</dbReference>
<dbReference type="FunFam" id="3.40.50.970:FF:000007">
    <property type="entry name" value="Acetolactate synthase"/>
    <property type="match status" value="1"/>
</dbReference>
<keyword evidence="6 12" id="KW-0808">Transferase</keyword>
<dbReference type="GO" id="GO:0030976">
    <property type="term" value="F:thiamine pyrophosphate binding"/>
    <property type="evidence" value="ECO:0007669"/>
    <property type="project" value="UniProtKB-UniRule"/>
</dbReference>
<comment type="caution">
    <text evidence="16">The sequence shown here is derived from an EMBL/GenBank/DDBJ whole genome shotgun (WGS) entry which is preliminary data.</text>
</comment>
<keyword evidence="17" id="KW-1185">Reference proteome</keyword>
<dbReference type="InterPro" id="IPR029061">
    <property type="entry name" value="THDP-binding"/>
</dbReference>
<feature type="domain" description="Thiamine pyrophosphate enzyme central" evidence="13">
    <location>
        <begin position="194"/>
        <end position="328"/>
    </location>
</feature>
<name>A0A4Z0QZZ9_9FIRM</name>
<evidence type="ECO:0000256" key="6">
    <source>
        <dbReference type="ARBA" id="ARBA00022679"/>
    </source>
</evidence>
<sequence>MQQVKGTSLLVKALQEEGVDTVFGYPGGLVTDIFDELYHQEAIKVVLPRHEQALVHEADGYARSTGKVGVCLVTGGPGATNMVTGIATAYYDSVPLVCLSGQVASSLIGDDAFQEADIIGITRSICKYGVIVNDRKNLGKIIKEAFYIARTGKPGPVLIDLPKDIMLELGSDDYPEKVNLRGYKPSTKVHIGQLKKAVDLLKASQKPIFLIGGGVNIAGAYAELTKLVELTKIPVVTTMMGKGSIDTNHAYYLGNVGMHGSYAANMAITECDLLFSIGTRFSDRVTSKISEFARKAKIVHIDIDTASISKNIKVDIPIVADAKEAIEAMLNYVKEHDTTEWLKQLETWKASHPLTMQKNKGLTAKKIIDHINENFKDAIIVTDVGQHQMWTTQFLELNKNMKLLTSGGMGTMGYGLPAAIGAKIGNEDKLVICISGDGGMQMNIQEMATAVAEELPVIICIFNNSSLGMVRQVQTLFYEKHYSSVCTRRRKACDLRCSGTSDQCPVYSPDFVALAKSYGAEGIRVTREVEIGTAFEQALKNTKGPTIIEFIMDKDELVLPMVQGGKPLYDMILEY</sequence>
<dbReference type="Gene3D" id="3.40.50.970">
    <property type="match status" value="2"/>
</dbReference>
<dbReference type="UniPathway" id="UPA00047">
    <property type="reaction ID" value="UER00055"/>
</dbReference>
<organism evidence="16 17">
    <name type="scientific">Desulfosporosinus fructosivorans</name>
    <dbReference type="NCBI Taxonomy" id="2018669"/>
    <lineage>
        <taxon>Bacteria</taxon>
        <taxon>Bacillati</taxon>
        <taxon>Bacillota</taxon>
        <taxon>Clostridia</taxon>
        <taxon>Eubacteriales</taxon>
        <taxon>Desulfitobacteriaceae</taxon>
        <taxon>Desulfosporosinus</taxon>
    </lineage>
</organism>
<dbReference type="AlphaFoldDB" id="A0A4Z0QZZ9"/>
<dbReference type="InterPro" id="IPR012846">
    <property type="entry name" value="Acetolactate_synth_lsu"/>
</dbReference>
<dbReference type="EC" id="2.2.1.6" evidence="4 12"/>
<dbReference type="PANTHER" id="PTHR18968">
    <property type="entry name" value="THIAMINE PYROPHOSPHATE ENZYMES"/>
    <property type="match status" value="1"/>
</dbReference>
<dbReference type="GO" id="GO:0005948">
    <property type="term" value="C:acetolactate synthase complex"/>
    <property type="evidence" value="ECO:0007669"/>
    <property type="project" value="TreeGrafter"/>
</dbReference>
<evidence type="ECO:0000256" key="9">
    <source>
        <dbReference type="ARBA" id="ARBA00023052"/>
    </source>
</evidence>
<comment type="pathway">
    <text evidence="2 12">Amino-acid biosynthesis; L-valine biosynthesis; L-valine from pyruvate: step 1/4.</text>
</comment>
<feature type="domain" description="Thiamine pyrophosphate enzyme TPP-binding" evidence="14">
    <location>
        <begin position="383"/>
        <end position="550"/>
    </location>
</feature>
<dbReference type="PANTHER" id="PTHR18968:SF13">
    <property type="entry name" value="ACETOLACTATE SYNTHASE CATALYTIC SUBUNIT, MITOCHONDRIAL"/>
    <property type="match status" value="1"/>
</dbReference>
<keyword evidence="7 12" id="KW-0479">Metal-binding</keyword>
<dbReference type="GO" id="GO:0000287">
    <property type="term" value="F:magnesium ion binding"/>
    <property type="evidence" value="ECO:0007669"/>
    <property type="project" value="UniProtKB-UniRule"/>
</dbReference>
<gene>
    <name evidence="16" type="primary">ilvB</name>
    <name evidence="16" type="ORF">E4K67_21160</name>
</gene>
<keyword evidence="5 12" id="KW-0028">Amino-acid biosynthesis</keyword>
<dbReference type="NCBIfam" id="TIGR00118">
    <property type="entry name" value="acolac_lg"/>
    <property type="match status" value="1"/>
</dbReference>
<dbReference type="RefSeq" id="WP_135550366.1">
    <property type="nucleotide sequence ID" value="NZ_SPQQ01000009.1"/>
</dbReference>
<dbReference type="SUPFAM" id="SSF52518">
    <property type="entry name" value="Thiamin diphosphate-binding fold (THDP-binding)"/>
    <property type="match status" value="2"/>
</dbReference>
<proteinExistence type="inferred from homology"/>
<reference evidence="16 17" key="1">
    <citation type="submission" date="2019-03" db="EMBL/GenBank/DDBJ databases">
        <title>Draft Genome Sequence of Desulfosporosinus fructosivorans Strain 63.6F, Isolated from Marine Sediment in the Baltic Sea.</title>
        <authorList>
            <person name="Hausmann B."/>
            <person name="Vandieken V."/>
            <person name="Pjevac P."/>
            <person name="Schreck K."/>
            <person name="Herbold C.W."/>
            <person name="Loy A."/>
        </authorList>
    </citation>
    <scope>NUCLEOTIDE SEQUENCE [LARGE SCALE GENOMIC DNA]</scope>
    <source>
        <strain evidence="16 17">63.6F</strain>
    </source>
</reference>
<feature type="domain" description="Thiamine pyrophosphate enzyme N-terminal TPP-binding" evidence="15">
    <location>
        <begin position="5"/>
        <end position="119"/>
    </location>
</feature>
<comment type="cofactor">
    <cofactor evidence="12">
        <name>thiamine diphosphate</name>
        <dbReference type="ChEBI" id="CHEBI:58937"/>
    </cofactor>
    <text evidence="12">Binds 1 thiamine pyrophosphate per subunit.</text>
</comment>
<evidence type="ECO:0000256" key="1">
    <source>
        <dbReference type="ARBA" id="ARBA00004974"/>
    </source>
</evidence>
<dbReference type="InterPro" id="IPR045229">
    <property type="entry name" value="TPP_enz"/>
</dbReference>
<dbReference type="EMBL" id="SPQQ01000009">
    <property type="protein sequence ID" value="TGE36050.1"/>
    <property type="molecule type" value="Genomic_DNA"/>
</dbReference>
<evidence type="ECO:0000313" key="16">
    <source>
        <dbReference type="EMBL" id="TGE36050.1"/>
    </source>
</evidence>
<dbReference type="GO" id="GO:0009099">
    <property type="term" value="P:L-valine biosynthetic process"/>
    <property type="evidence" value="ECO:0007669"/>
    <property type="project" value="UniProtKB-UniPathway"/>
</dbReference>
<dbReference type="OrthoDB" id="4494979at2"/>
<dbReference type="GO" id="GO:0003984">
    <property type="term" value="F:acetolactate synthase activity"/>
    <property type="evidence" value="ECO:0007669"/>
    <property type="project" value="UniProtKB-EC"/>
</dbReference>
<dbReference type="InterPro" id="IPR011766">
    <property type="entry name" value="TPP_enzyme_TPP-bd"/>
</dbReference>